<dbReference type="SMART" id="SM00220">
    <property type="entry name" value="S_TKc"/>
    <property type="match status" value="1"/>
</dbReference>
<keyword evidence="2" id="KW-0418">Kinase</keyword>
<sequence length="462" mass="52197">MGIMATPALVDDDANMARVAHDVATVFCRTLVGDLLERMNNEYTQYLQHLENINDITDQDQTHIPIKYSVIVSGHGEDDDPVVAYGIEGRKTNGEETEITLSTGEEFQSRCCIGEAAIFKEATWATCQQAFTSEIMNEKDEDRRRCDECDTDWRYKTEILGKQTHNFLAPHPTYPPFYDFGNSPRLIFDDVEPLKAGGTSEVFRVKIYQNHITGLDGGEKSEISFAMKKIESGKMQDYTQEVKAYRRLRLAQSPHPHIVPLLASFHRSGSYHFILPLADCDLAMYWRENPNPSLNARALRWFGGQMRGLADALTTIHVGRINKQETGTDIYGVHGDIKPENILCRGCDSGWATFAFTDFGSSYFHTSKETHIPKGLKHTPVYRAPEIDITTEGITQAYDIWSLGCVFLEAIAWFYDGKAGIAKLIEARFDDSNNNPHRDPFFRLKYNQRGGLTAKLKPGVQT</sequence>
<dbReference type="GO" id="GO:0004674">
    <property type="term" value="F:protein serine/threonine kinase activity"/>
    <property type="evidence" value="ECO:0007669"/>
    <property type="project" value="TreeGrafter"/>
</dbReference>
<evidence type="ECO:0000313" key="2">
    <source>
        <dbReference type="EMBL" id="KAF5533865.1"/>
    </source>
</evidence>
<dbReference type="AlphaFoldDB" id="A0A8H5IAX2"/>
<dbReference type="InterPro" id="IPR011009">
    <property type="entry name" value="Kinase-like_dom_sf"/>
</dbReference>
<gene>
    <name evidence="2" type="ORF">FPHYL_13551</name>
</gene>
<feature type="non-terminal residue" evidence="2">
    <location>
        <position position="462"/>
    </location>
</feature>
<name>A0A8H5IAX2_9HYPO</name>
<dbReference type="PROSITE" id="PS50011">
    <property type="entry name" value="PROTEIN_KINASE_DOM"/>
    <property type="match status" value="1"/>
</dbReference>
<dbReference type="InterPro" id="IPR000719">
    <property type="entry name" value="Prot_kinase_dom"/>
</dbReference>
<proteinExistence type="predicted"/>
<reference evidence="2 3" key="1">
    <citation type="submission" date="2020-05" db="EMBL/GenBank/DDBJ databases">
        <title>Identification and distribution of gene clusters putatively required for synthesis of sphingolipid metabolism inhibitors in phylogenetically diverse species of the filamentous fungus Fusarium.</title>
        <authorList>
            <person name="Kim H.-S."/>
            <person name="Busman M."/>
            <person name="Brown D.W."/>
            <person name="Divon H."/>
            <person name="Uhlig S."/>
            <person name="Proctor R.H."/>
        </authorList>
    </citation>
    <scope>NUCLEOTIDE SEQUENCE [LARGE SCALE GENOMIC DNA]</scope>
    <source>
        <strain evidence="2 3">NRRL 13617</strain>
    </source>
</reference>
<dbReference type="Gene3D" id="3.30.200.20">
    <property type="entry name" value="Phosphorylase Kinase, domain 1"/>
    <property type="match status" value="1"/>
</dbReference>
<dbReference type="SUPFAM" id="SSF56112">
    <property type="entry name" value="Protein kinase-like (PK-like)"/>
    <property type="match status" value="1"/>
</dbReference>
<feature type="domain" description="Protein kinase" evidence="1">
    <location>
        <begin position="188"/>
        <end position="462"/>
    </location>
</feature>
<dbReference type="GO" id="GO:0005524">
    <property type="term" value="F:ATP binding"/>
    <property type="evidence" value="ECO:0007669"/>
    <property type="project" value="InterPro"/>
</dbReference>
<dbReference type="Gene3D" id="1.10.510.10">
    <property type="entry name" value="Transferase(Phosphotransferase) domain 1"/>
    <property type="match status" value="1"/>
</dbReference>
<keyword evidence="3" id="KW-1185">Reference proteome</keyword>
<dbReference type="PANTHER" id="PTHR24359">
    <property type="entry name" value="SERINE/THREONINE-PROTEIN KINASE SBK1"/>
    <property type="match status" value="1"/>
</dbReference>
<dbReference type="CDD" id="cd00180">
    <property type="entry name" value="PKc"/>
    <property type="match status" value="1"/>
</dbReference>
<dbReference type="OrthoDB" id="1046782at2759"/>
<dbReference type="PANTHER" id="PTHR24359:SF1">
    <property type="entry name" value="INHIBITOR OF NUCLEAR FACTOR KAPPA-B KINASE EPSILON SUBUNIT HOMOLOG 1-RELATED"/>
    <property type="match status" value="1"/>
</dbReference>
<protein>
    <submittedName>
        <fullName evidence="2">Serine threonine kinase</fullName>
    </submittedName>
</protein>
<dbReference type="EMBL" id="JAAOAQ010000822">
    <property type="protein sequence ID" value="KAF5533865.1"/>
    <property type="molecule type" value="Genomic_DNA"/>
</dbReference>
<keyword evidence="2" id="KW-0808">Transferase</keyword>
<comment type="caution">
    <text evidence="2">The sequence shown here is derived from an EMBL/GenBank/DDBJ whole genome shotgun (WGS) entry which is preliminary data.</text>
</comment>
<evidence type="ECO:0000259" key="1">
    <source>
        <dbReference type="PROSITE" id="PS50011"/>
    </source>
</evidence>
<dbReference type="Proteomes" id="UP000582016">
    <property type="component" value="Unassembled WGS sequence"/>
</dbReference>
<organism evidence="2 3">
    <name type="scientific">Fusarium phyllophilum</name>
    <dbReference type="NCBI Taxonomy" id="47803"/>
    <lineage>
        <taxon>Eukaryota</taxon>
        <taxon>Fungi</taxon>
        <taxon>Dikarya</taxon>
        <taxon>Ascomycota</taxon>
        <taxon>Pezizomycotina</taxon>
        <taxon>Sordariomycetes</taxon>
        <taxon>Hypocreomycetidae</taxon>
        <taxon>Hypocreales</taxon>
        <taxon>Nectriaceae</taxon>
        <taxon>Fusarium</taxon>
        <taxon>Fusarium fujikuroi species complex</taxon>
    </lineage>
</organism>
<evidence type="ECO:0000313" key="3">
    <source>
        <dbReference type="Proteomes" id="UP000582016"/>
    </source>
</evidence>
<accession>A0A8H5IAX2</accession>
<dbReference type="Pfam" id="PF00069">
    <property type="entry name" value="Pkinase"/>
    <property type="match status" value="1"/>
</dbReference>